<evidence type="ECO:0000313" key="13">
    <source>
        <dbReference type="EMBL" id="RZS91964.1"/>
    </source>
</evidence>
<organism evidence="13 14">
    <name type="scientific">Aquimarina brevivitae</name>
    <dbReference type="NCBI Taxonomy" id="323412"/>
    <lineage>
        <taxon>Bacteria</taxon>
        <taxon>Pseudomonadati</taxon>
        <taxon>Bacteroidota</taxon>
        <taxon>Flavobacteriia</taxon>
        <taxon>Flavobacteriales</taxon>
        <taxon>Flavobacteriaceae</taxon>
        <taxon>Aquimarina</taxon>
    </lineage>
</organism>
<evidence type="ECO:0000256" key="12">
    <source>
        <dbReference type="RuleBase" id="RU363002"/>
    </source>
</evidence>
<comment type="function">
    <text evidence="12">Flavin transferase that catalyzes the transfer of the FMN moiety of FAD and its covalent binding to the hydroxyl group of a threonine residue in a target flavoprotein.</text>
</comment>
<keyword evidence="4 10" id="KW-0808">Transferase</keyword>
<evidence type="ECO:0000256" key="6">
    <source>
        <dbReference type="ARBA" id="ARBA00022827"/>
    </source>
</evidence>
<reference evidence="13 14" key="1">
    <citation type="submission" date="2019-02" db="EMBL/GenBank/DDBJ databases">
        <title>Genomic Encyclopedia of Type Strains, Phase IV (KMG-IV): sequencing the most valuable type-strain genomes for metagenomic binning, comparative biology and taxonomic classification.</title>
        <authorList>
            <person name="Goeker M."/>
        </authorList>
    </citation>
    <scope>NUCLEOTIDE SEQUENCE [LARGE SCALE GENOMIC DNA]</scope>
    <source>
        <strain evidence="13 14">DSM 17196</strain>
    </source>
</reference>
<dbReference type="GO" id="GO:0005886">
    <property type="term" value="C:plasma membrane"/>
    <property type="evidence" value="ECO:0007669"/>
    <property type="project" value="UniProtKB-SubCell"/>
</dbReference>
<evidence type="ECO:0000256" key="3">
    <source>
        <dbReference type="ARBA" id="ARBA00022630"/>
    </source>
</evidence>
<feature type="binding site" evidence="11">
    <location>
        <position position="290"/>
    </location>
    <ligand>
        <name>Mg(2+)</name>
        <dbReference type="ChEBI" id="CHEBI:18420"/>
    </ligand>
</feature>
<dbReference type="Proteomes" id="UP000292262">
    <property type="component" value="Unassembled WGS sequence"/>
</dbReference>
<proteinExistence type="inferred from homology"/>
<evidence type="ECO:0000256" key="5">
    <source>
        <dbReference type="ARBA" id="ARBA00022723"/>
    </source>
</evidence>
<protein>
    <recommendedName>
        <fullName evidence="2 10">FAD:protein FMN transferase</fullName>
        <ecNumber evidence="1 10">2.7.1.180</ecNumber>
    </recommendedName>
    <alternativeName>
        <fullName evidence="8 10">Flavin transferase</fullName>
    </alternativeName>
</protein>
<feature type="binding site" evidence="11">
    <location>
        <position position="286"/>
    </location>
    <ligand>
        <name>Mg(2+)</name>
        <dbReference type="ChEBI" id="CHEBI:18420"/>
    </ligand>
</feature>
<keyword evidence="3 10" id="KW-0285">Flavoprotein</keyword>
<comment type="cofactor">
    <cofactor evidence="11">
        <name>Mg(2+)</name>
        <dbReference type="ChEBI" id="CHEBI:18420"/>
    </cofactor>
    <cofactor evidence="11">
        <name>Mn(2+)</name>
        <dbReference type="ChEBI" id="CHEBI:29035"/>
    </cofactor>
    <text evidence="11">Magnesium. Can also use manganese.</text>
</comment>
<dbReference type="PIRSF" id="PIRSF006268">
    <property type="entry name" value="ApbE"/>
    <property type="match status" value="1"/>
</dbReference>
<accession>A0A4Q7NXJ6</accession>
<evidence type="ECO:0000256" key="7">
    <source>
        <dbReference type="ARBA" id="ARBA00022842"/>
    </source>
</evidence>
<keyword evidence="7 10" id="KW-0460">Magnesium</keyword>
<dbReference type="Pfam" id="PF02424">
    <property type="entry name" value="ApbE"/>
    <property type="match status" value="1"/>
</dbReference>
<evidence type="ECO:0000256" key="8">
    <source>
        <dbReference type="ARBA" id="ARBA00031306"/>
    </source>
</evidence>
<dbReference type="SUPFAM" id="SSF143631">
    <property type="entry name" value="ApbE-like"/>
    <property type="match status" value="1"/>
</dbReference>
<evidence type="ECO:0000256" key="10">
    <source>
        <dbReference type="PIRNR" id="PIRNR006268"/>
    </source>
</evidence>
<gene>
    <name evidence="13" type="ORF">EV197_3071</name>
</gene>
<sequence>MKKISFLLSILCITLSCQNKQKDDTFQLNYTKGEAFGTGYTIQFVAKEKLDLKASYDSIVDVINNSMSTYINTSDISKINKGDTTVVVDTHFKKVFEASKRIHKQTKGAFDPTIGVLVNAWDFGPEGKIVALDSTRITELLNTVGLDKVILAENKIFKEDPKTFLDFNALAKGYAVDVMANFLENKGYEHFLVEIGGEIRVKGKNEVKDKPWKIGVEDPNFDGSQSYSKVISLTDNAMATSGSYRKFKQDEEGNRYAHIINTKTGYPHKSNLLSVSVITATCMEADAYATALMTMGLKDAKDFLLLHPELKVYLIYEDDNQELQTESFNGFPEN</sequence>
<keyword evidence="5 10" id="KW-0479">Metal-binding</keyword>
<evidence type="ECO:0000256" key="4">
    <source>
        <dbReference type="ARBA" id="ARBA00022679"/>
    </source>
</evidence>
<dbReference type="PANTHER" id="PTHR30040:SF2">
    <property type="entry name" value="FAD:PROTEIN FMN TRANSFERASE"/>
    <property type="match status" value="1"/>
</dbReference>
<evidence type="ECO:0000256" key="1">
    <source>
        <dbReference type="ARBA" id="ARBA00011955"/>
    </source>
</evidence>
<dbReference type="AlphaFoldDB" id="A0A4Q7NXJ6"/>
<name>A0A4Q7NXJ6_9FLAO</name>
<dbReference type="EMBL" id="SGXE01000005">
    <property type="protein sequence ID" value="RZS91964.1"/>
    <property type="molecule type" value="Genomic_DNA"/>
</dbReference>
<dbReference type="RefSeq" id="WP_130287593.1">
    <property type="nucleotide sequence ID" value="NZ_SGXE01000005.1"/>
</dbReference>
<feature type="binding site" evidence="11">
    <location>
        <position position="169"/>
    </location>
    <ligand>
        <name>Mg(2+)</name>
        <dbReference type="ChEBI" id="CHEBI:18420"/>
    </ligand>
</feature>
<keyword evidence="14" id="KW-1185">Reference proteome</keyword>
<dbReference type="GO" id="GO:0046872">
    <property type="term" value="F:metal ion binding"/>
    <property type="evidence" value="ECO:0007669"/>
    <property type="project" value="UniProtKB-UniRule"/>
</dbReference>
<comment type="caution">
    <text evidence="13">The sequence shown here is derived from an EMBL/GenBank/DDBJ whole genome shotgun (WGS) entry which is preliminary data.</text>
</comment>
<dbReference type="EC" id="2.7.1.180" evidence="1 10"/>
<keyword evidence="12 13" id="KW-0449">Lipoprotein</keyword>
<comment type="catalytic activity">
    <reaction evidence="9 10 12">
        <text>L-threonyl-[protein] + FAD = FMN-L-threonyl-[protein] + AMP + H(+)</text>
        <dbReference type="Rhea" id="RHEA:36847"/>
        <dbReference type="Rhea" id="RHEA-COMP:11060"/>
        <dbReference type="Rhea" id="RHEA-COMP:11061"/>
        <dbReference type="ChEBI" id="CHEBI:15378"/>
        <dbReference type="ChEBI" id="CHEBI:30013"/>
        <dbReference type="ChEBI" id="CHEBI:57692"/>
        <dbReference type="ChEBI" id="CHEBI:74257"/>
        <dbReference type="ChEBI" id="CHEBI:456215"/>
        <dbReference type="EC" id="2.7.1.180"/>
    </reaction>
</comment>
<evidence type="ECO:0000256" key="11">
    <source>
        <dbReference type="PIRSR" id="PIRSR006268-2"/>
    </source>
</evidence>
<dbReference type="GO" id="GO:0016740">
    <property type="term" value="F:transferase activity"/>
    <property type="evidence" value="ECO:0007669"/>
    <property type="project" value="UniProtKB-UniRule"/>
</dbReference>
<dbReference type="Gene3D" id="3.10.520.10">
    <property type="entry name" value="ApbE-like domains"/>
    <property type="match status" value="1"/>
</dbReference>
<comment type="subcellular location">
    <subcellularLocation>
        <location evidence="12">Cell inner membrane</location>
        <topology evidence="12">Lipid-anchor</topology>
        <orientation evidence="12">Periplasmic side</orientation>
    </subcellularLocation>
</comment>
<dbReference type="PANTHER" id="PTHR30040">
    <property type="entry name" value="THIAMINE BIOSYNTHESIS LIPOPROTEIN APBE"/>
    <property type="match status" value="1"/>
</dbReference>
<comment type="similarity">
    <text evidence="10 12">Belongs to the ApbE family.</text>
</comment>
<keyword evidence="12" id="KW-0997">Cell inner membrane</keyword>
<dbReference type="InterPro" id="IPR003374">
    <property type="entry name" value="ApbE-like_sf"/>
</dbReference>
<evidence type="ECO:0000256" key="2">
    <source>
        <dbReference type="ARBA" id="ARBA00016337"/>
    </source>
</evidence>
<keyword evidence="12" id="KW-1003">Cell membrane</keyword>
<keyword evidence="12" id="KW-0472">Membrane</keyword>
<dbReference type="PROSITE" id="PS51257">
    <property type="entry name" value="PROKAR_LIPOPROTEIN"/>
    <property type="match status" value="1"/>
</dbReference>
<evidence type="ECO:0000313" key="14">
    <source>
        <dbReference type="Proteomes" id="UP000292262"/>
    </source>
</evidence>
<dbReference type="InterPro" id="IPR024932">
    <property type="entry name" value="ApbE"/>
</dbReference>
<evidence type="ECO:0000256" key="9">
    <source>
        <dbReference type="ARBA" id="ARBA00048540"/>
    </source>
</evidence>
<dbReference type="OrthoDB" id="9778595at2"/>
<keyword evidence="6 10" id="KW-0274">FAD</keyword>